<name>A0A194AJK3_9BACT</name>
<reference evidence="5" key="1">
    <citation type="submission" date="2016-06" db="EMBL/GenBank/DDBJ databases">
        <title>Draft genome sequence of Desulfoplanes formicivorans strain Pf12B.</title>
        <authorList>
            <person name="Watanabe M."/>
            <person name="Kojima H."/>
            <person name="Fukui M."/>
        </authorList>
    </citation>
    <scope>NUCLEOTIDE SEQUENCE [LARGE SCALE GENOMIC DNA]</scope>
    <source>
        <strain evidence="5">Pf12B</strain>
    </source>
</reference>
<accession>A0A194AJK3</accession>
<dbReference type="GO" id="GO:0000160">
    <property type="term" value="P:phosphorelay signal transduction system"/>
    <property type="evidence" value="ECO:0007669"/>
    <property type="project" value="InterPro"/>
</dbReference>
<keyword evidence="1 2" id="KW-0597">Phosphoprotein</keyword>
<gene>
    <name evidence="4" type="ORF">DPF_1958</name>
</gene>
<dbReference type="OrthoDB" id="9800029at2"/>
<dbReference type="PANTHER" id="PTHR44591:SF3">
    <property type="entry name" value="RESPONSE REGULATORY DOMAIN-CONTAINING PROTEIN"/>
    <property type="match status" value="1"/>
</dbReference>
<dbReference type="AlphaFoldDB" id="A0A194AJK3"/>
<evidence type="ECO:0000256" key="1">
    <source>
        <dbReference type="ARBA" id="ARBA00022553"/>
    </source>
</evidence>
<dbReference type="InterPro" id="IPR011006">
    <property type="entry name" value="CheY-like_superfamily"/>
</dbReference>
<evidence type="ECO:0000313" key="5">
    <source>
        <dbReference type="Proteomes" id="UP000095200"/>
    </source>
</evidence>
<evidence type="ECO:0000256" key="2">
    <source>
        <dbReference type="PROSITE-ProRule" id="PRU00169"/>
    </source>
</evidence>
<dbReference type="SMART" id="SM00448">
    <property type="entry name" value="REC"/>
    <property type="match status" value="1"/>
</dbReference>
<evidence type="ECO:0000259" key="3">
    <source>
        <dbReference type="PROSITE" id="PS50110"/>
    </source>
</evidence>
<evidence type="ECO:0000313" key="4">
    <source>
        <dbReference type="EMBL" id="GAU09236.1"/>
    </source>
</evidence>
<organism evidence="4 5">
    <name type="scientific">Desulfoplanes formicivorans</name>
    <dbReference type="NCBI Taxonomy" id="1592317"/>
    <lineage>
        <taxon>Bacteria</taxon>
        <taxon>Pseudomonadati</taxon>
        <taxon>Thermodesulfobacteriota</taxon>
        <taxon>Desulfovibrionia</taxon>
        <taxon>Desulfovibrionales</taxon>
        <taxon>Desulfoplanaceae</taxon>
        <taxon>Desulfoplanes</taxon>
    </lineage>
</organism>
<dbReference type="PROSITE" id="PS50110">
    <property type="entry name" value="RESPONSE_REGULATORY"/>
    <property type="match status" value="1"/>
</dbReference>
<protein>
    <submittedName>
        <fullName evidence="4">Two-component system response regulator</fullName>
    </submittedName>
</protein>
<dbReference type="InterPro" id="IPR001789">
    <property type="entry name" value="Sig_transdc_resp-reg_receiver"/>
</dbReference>
<dbReference type="SUPFAM" id="SSF52172">
    <property type="entry name" value="CheY-like"/>
    <property type="match status" value="1"/>
</dbReference>
<comment type="caution">
    <text evidence="4">The sequence shown here is derived from an EMBL/GenBank/DDBJ whole genome shotgun (WGS) entry which is preliminary data.</text>
</comment>
<keyword evidence="5" id="KW-1185">Reference proteome</keyword>
<dbReference type="STRING" id="1592317.DPF_1958"/>
<dbReference type="EMBL" id="BDFE01000017">
    <property type="protein sequence ID" value="GAU09236.1"/>
    <property type="molecule type" value="Genomic_DNA"/>
</dbReference>
<dbReference type="Pfam" id="PF00072">
    <property type="entry name" value="Response_reg"/>
    <property type="match status" value="1"/>
</dbReference>
<dbReference type="Gene3D" id="3.40.50.2300">
    <property type="match status" value="1"/>
</dbReference>
<dbReference type="InterPro" id="IPR050595">
    <property type="entry name" value="Bact_response_regulator"/>
</dbReference>
<dbReference type="Proteomes" id="UP000095200">
    <property type="component" value="Unassembled WGS sequence"/>
</dbReference>
<feature type="domain" description="Response regulatory" evidence="3">
    <location>
        <begin position="19"/>
        <end position="133"/>
    </location>
</feature>
<feature type="modified residue" description="4-aspartylphosphate" evidence="2">
    <location>
        <position position="68"/>
    </location>
</feature>
<dbReference type="PANTHER" id="PTHR44591">
    <property type="entry name" value="STRESS RESPONSE REGULATOR PROTEIN 1"/>
    <property type="match status" value="1"/>
</dbReference>
<sequence length="136" mass="14637">MDQNPEPELAVNRDEQGLRLLLVDDETAFLESAAKVFRRKGIKVLTATRGSSALDILAANPVDVVILDVKMPGLDGIKTLERITASHPETRVILLTGHATMESAAQGMQHGAAGYVVKPADLDELLDKAKKACGHR</sequence>
<dbReference type="RefSeq" id="WP_069859498.1">
    <property type="nucleotide sequence ID" value="NZ_BDFE01000017.1"/>
</dbReference>
<proteinExistence type="predicted"/>